<accession>A0A166QP39</accession>
<dbReference type="RefSeq" id="WP_063340667.1">
    <property type="nucleotide sequence ID" value="NZ_LUKJ01000002.1"/>
</dbReference>
<comment type="caution">
    <text evidence="2">The sequence shown here is derived from an EMBL/GenBank/DDBJ whole genome shotgun (WGS) entry which is preliminary data.</text>
</comment>
<reference evidence="2 3" key="2">
    <citation type="journal article" date="2018" name="Nature">
        <title>Mutant phenotypes for thousands of bacterial genes of unknown function.</title>
        <authorList>
            <person name="Price M.N."/>
            <person name="Wetmore K.M."/>
            <person name="Waters R.J."/>
            <person name="Callaghan M."/>
            <person name="Ray J."/>
            <person name="Liu H."/>
            <person name="Kuehl J.V."/>
            <person name="Melnyk R.A."/>
            <person name="Lamson J.S."/>
            <person name="Suh Y."/>
            <person name="Carlson H.K."/>
            <person name="Esquivel Z."/>
            <person name="Sadeeshkumar H."/>
            <person name="Chakraborty R."/>
            <person name="Zane G.M."/>
            <person name="Rubin B.E."/>
            <person name="Wall J.D."/>
            <person name="Visel A."/>
            <person name="Bristow J."/>
            <person name="Blow M.J."/>
            <person name="Arkin A.P."/>
            <person name="Deutschbauer A.M."/>
        </authorList>
    </citation>
    <scope>NUCLEOTIDE SEQUENCE [LARGE SCALE GENOMIC DNA]</scope>
    <source>
        <strain evidence="2 3">FW300-N1B4</strain>
    </source>
</reference>
<organism evidence="2 3">
    <name type="scientific">Pseudomonas fluorescens</name>
    <dbReference type="NCBI Taxonomy" id="294"/>
    <lineage>
        <taxon>Bacteria</taxon>
        <taxon>Pseudomonadati</taxon>
        <taxon>Pseudomonadota</taxon>
        <taxon>Gammaproteobacteria</taxon>
        <taxon>Pseudomonadales</taxon>
        <taxon>Pseudomonadaceae</taxon>
        <taxon>Pseudomonas</taxon>
    </lineage>
</organism>
<name>A0A166QP39_PSEFL</name>
<sequence>MPNQLFKIIALFAALASGDFACAANDYLIDQRDPKYQAAMEHLSNAQTALSVAQAELQKAKASHPLPGLDVRRMSSALSPVEATLQVLLTPEQKRLKHQTVTPDGLYFTPTQHGE</sequence>
<dbReference type="AlphaFoldDB" id="A0A166QP39"/>
<dbReference type="OrthoDB" id="6930797at2"/>
<reference evidence="3" key="1">
    <citation type="submission" date="2016-03" db="EMBL/GenBank/DDBJ databases">
        <authorList>
            <person name="Ray J."/>
            <person name="Price M."/>
            <person name="Deutschbauer A."/>
        </authorList>
    </citation>
    <scope>NUCLEOTIDE SEQUENCE [LARGE SCALE GENOMIC DNA]</scope>
    <source>
        <strain evidence="3">FW300-N1B4</strain>
    </source>
</reference>
<evidence type="ECO:0008006" key="4">
    <source>
        <dbReference type="Google" id="ProtNLM"/>
    </source>
</evidence>
<feature type="signal peptide" evidence="1">
    <location>
        <begin position="1"/>
        <end position="23"/>
    </location>
</feature>
<evidence type="ECO:0000313" key="3">
    <source>
        <dbReference type="Proteomes" id="UP000076489"/>
    </source>
</evidence>
<gene>
    <name evidence="2" type="ORF">A1D17_03520</name>
</gene>
<evidence type="ECO:0000256" key="1">
    <source>
        <dbReference type="SAM" id="SignalP"/>
    </source>
</evidence>
<keyword evidence="1" id="KW-0732">Signal</keyword>
<dbReference type="Proteomes" id="UP000076489">
    <property type="component" value="Unassembled WGS sequence"/>
</dbReference>
<evidence type="ECO:0000313" key="2">
    <source>
        <dbReference type="EMBL" id="KZN20621.1"/>
    </source>
</evidence>
<dbReference type="EMBL" id="LUKJ01000002">
    <property type="protein sequence ID" value="KZN20621.1"/>
    <property type="molecule type" value="Genomic_DNA"/>
</dbReference>
<proteinExistence type="predicted"/>
<protein>
    <recommendedName>
        <fullName evidence="4">Conjugal transfer protein</fullName>
    </recommendedName>
</protein>
<feature type="chain" id="PRO_5007878819" description="Conjugal transfer protein" evidence="1">
    <location>
        <begin position="24"/>
        <end position="115"/>
    </location>
</feature>